<feature type="repeat" description="WD" evidence="3">
    <location>
        <begin position="918"/>
        <end position="959"/>
    </location>
</feature>
<dbReference type="STRING" id="394096.DB31_1145"/>
<dbReference type="Gene3D" id="3.30.200.20">
    <property type="entry name" value="Phosphorylase Kinase, domain 1"/>
    <property type="match status" value="1"/>
</dbReference>
<keyword evidence="1 3" id="KW-0853">WD repeat</keyword>
<dbReference type="PANTHER" id="PTHR19879:SF9">
    <property type="entry name" value="TRANSCRIPTION INITIATION FACTOR TFIID SUBUNIT 5"/>
    <property type="match status" value="1"/>
</dbReference>
<evidence type="ECO:0000313" key="8">
    <source>
        <dbReference type="Proteomes" id="UP000028725"/>
    </source>
</evidence>
<dbReference type="SMART" id="SM00220">
    <property type="entry name" value="S_TKc"/>
    <property type="match status" value="1"/>
</dbReference>
<comment type="caution">
    <text evidence="7">The sequence shown here is derived from an EMBL/GenBank/DDBJ whole genome shotgun (WGS) entry which is preliminary data.</text>
</comment>
<dbReference type="InterPro" id="IPR015943">
    <property type="entry name" value="WD40/YVTN_repeat-like_dom_sf"/>
</dbReference>
<dbReference type="PROSITE" id="PS00678">
    <property type="entry name" value="WD_REPEATS_1"/>
    <property type="match status" value="6"/>
</dbReference>
<dbReference type="PROSITE" id="PS50294">
    <property type="entry name" value="WD_REPEATS_REGION"/>
    <property type="match status" value="8"/>
</dbReference>
<dbReference type="Proteomes" id="UP000028725">
    <property type="component" value="Unassembled WGS sequence"/>
</dbReference>
<dbReference type="PROSITE" id="PS50082">
    <property type="entry name" value="WD_REPEATS_2"/>
    <property type="match status" value="12"/>
</dbReference>
<feature type="repeat" description="WD" evidence="3">
    <location>
        <begin position="1084"/>
        <end position="1114"/>
    </location>
</feature>
<feature type="repeat" description="WD" evidence="3">
    <location>
        <begin position="877"/>
        <end position="914"/>
    </location>
</feature>
<dbReference type="PROSITE" id="PS50011">
    <property type="entry name" value="PROTEIN_KINASE_DOM"/>
    <property type="match status" value="1"/>
</dbReference>
<evidence type="ECO:0000256" key="1">
    <source>
        <dbReference type="ARBA" id="ARBA00022574"/>
    </source>
</evidence>
<dbReference type="Gene3D" id="1.10.510.10">
    <property type="entry name" value="Transferase(Phosphotransferase) domain 1"/>
    <property type="match status" value="1"/>
</dbReference>
<organism evidence="7 8">
    <name type="scientific">Hyalangium minutum</name>
    <dbReference type="NCBI Taxonomy" id="394096"/>
    <lineage>
        <taxon>Bacteria</taxon>
        <taxon>Pseudomonadati</taxon>
        <taxon>Myxococcota</taxon>
        <taxon>Myxococcia</taxon>
        <taxon>Myxococcales</taxon>
        <taxon>Cystobacterineae</taxon>
        <taxon>Archangiaceae</taxon>
        <taxon>Hyalangium</taxon>
    </lineage>
</organism>
<name>A0A085WEG7_9BACT</name>
<feature type="repeat" description="WD" evidence="3">
    <location>
        <begin position="671"/>
        <end position="712"/>
    </location>
</feature>
<feature type="repeat" description="WD" evidence="3">
    <location>
        <begin position="546"/>
        <end position="588"/>
    </location>
</feature>
<dbReference type="OrthoDB" id="9765809at2"/>
<dbReference type="PANTHER" id="PTHR19879">
    <property type="entry name" value="TRANSCRIPTION INITIATION FACTOR TFIID"/>
    <property type="match status" value="1"/>
</dbReference>
<reference evidence="7 8" key="1">
    <citation type="submission" date="2014-04" db="EMBL/GenBank/DDBJ databases">
        <title>Genome assembly of Hyalangium minutum DSM 14724.</title>
        <authorList>
            <person name="Sharma G."/>
            <person name="Subramanian S."/>
        </authorList>
    </citation>
    <scope>NUCLEOTIDE SEQUENCE [LARGE SCALE GENOMIC DNA]</scope>
    <source>
        <strain evidence="7 8">DSM 14724</strain>
    </source>
</reference>
<evidence type="ECO:0000256" key="2">
    <source>
        <dbReference type="ARBA" id="ARBA00022737"/>
    </source>
</evidence>
<evidence type="ECO:0000256" key="5">
    <source>
        <dbReference type="SAM" id="Phobius"/>
    </source>
</evidence>
<feature type="repeat" description="WD" evidence="3">
    <location>
        <begin position="959"/>
        <end position="1000"/>
    </location>
</feature>
<feature type="repeat" description="WD" evidence="3">
    <location>
        <begin position="464"/>
        <end position="505"/>
    </location>
</feature>
<keyword evidence="5" id="KW-0812">Transmembrane</keyword>
<dbReference type="Pfam" id="PF00400">
    <property type="entry name" value="WD40"/>
    <property type="match status" value="10"/>
</dbReference>
<feature type="compositionally biased region" description="Polar residues" evidence="4">
    <location>
        <begin position="1"/>
        <end position="17"/>
    </location>
</feature>
<dbReference type="Gene3D" id="2.130.10.10">
    <property type="entry name" value="YVTN repeat-like/Quinoprotein amine dehydrogenase"/>
    <property type="match status" value="5"/>
</dbReference>
<dbReference type="EMBL" id="JMCB01000011">
    <property type="protein sequence ID" value="KFE66080.1"/>
    <property type="molecule type" value="Genomic_DNA"/>
</dbReference>
<dbReference type="InterPro" id="IPR000719">
    <property type="entry name" value="Prot_kinase_dom"/>
</dbReference>
<dbReference type="RefSeq" id="WP_044192721.1">
    <property type="nucleotide sequence ID" value="NZ_JMCB01000011.1"/>
</dbReference>
<dbReference type="PROSITE" id="PS00108">
    <property type="entry name" value="PROTEIN_KINASE_ST"/>
    <property type="match status" value="1"/>
</dbReference>
<evidence type="ECO:0000313" key="7">
    <source>
        <dbReference type="EMBL" id="KFE66080.1"/>
    </source>
</evidence>
<dbReference type="InterPro" id="IPR020472">
    <property type="entry name" value="WD40_PAC1"/>
</dbReference>
<dbReference type="CDD" id="cd14014">
    <property type="entry name" value="STKc_PknB_like"/>
    <property type="match status" value="1"/>
</dbReference>
<keyword evidence="7" id="KW-0808">Transferase</keyword>
<sequence>MKQDSPTVTMTGASTEEPSAGGPDATQRGRPPLKRSPILKPLPTVDVDRYDFSGEFAHGAMGRILQAWDPRLDRPVAIKELLTRGGDMEPRFVTEALITARLQHPAIVPVYEAGRWKTTGSPFYAMKLVSGRSLASIIAEKRTLEERLALLPHVLAVAEAIAYAHSERIIHRDLKPSNVLVGNFGETVVIDWGLAKALTSESASTAGAAGAADPAAVPAPEDAGLTHHGMVVGTPAYMPPEQAMGQRVDERADVYALGAILYHLLAGNRPYEGSKSAEVISAVVKGPPAPLGERQKGIPADLLAIVDKAMSRSPAERYATALEFAEDLRRFQTGQIVGAHVYSLQERARRFVRRHKGSVSVTAVALLTLLMLGAVSIHSILVERDRAEQKQAEAELARRDSERARQQALERADELTLVHARTAVERDPNEAIAWLRSLSPSFTRWSEVRTIAADARAHGFAHILQGHTQTVNEVAFSRDGKYLLTGSDDHTVRIWNLEQHEARVFTGHTDEVWRLELSPDGRFVASAGKERAVRLWELATGETRWIANHPGPVYGFAFTPDGQRLITGSRGDDVLRFWDVATGALVRTLPTGLGPLNQLALSPDGRYAVVQSRQLARAQLWDLERGTSHTLDHGGPVTAVCVSPRGDFAATGALDGTVRLWELRTGQARVLAEKQGAPSKLAFSVDGARLAVGNTEGLLRLWTLSTGRSELVGSHEGRINQVRFSRDGRFVATSSDDRTARLWDLTTGQSRVMRGHRGAAFPLDFSPDGQWLAVGSYDATTRLFAVATQAHRVLAETPAFLDKLAASADGRHLATLGNDGALYLFDVTTGATTLLEHAHTSEPFPFQFSPDGHWLAVGGQHGRLRLRDVATGASRPLEGHLGPLTALAFSRNGRMLASADAKGAVRLWEVDSGQGHLLEQQEQPVLQLTFSPDYQRLALGNKAGEIHLWDLASGKSQVLRGHEDEVRGLVFSSDGQRLVSGSMDHTLRIWNLASGESRRVDISGSGVQQILMTSDDQMVISSSVNDSALRLWDSQTGAPRGMLRGHQGDIFHMTLSPDGRRLASAGPDRTVRLWDLATQESRVLRGHTAAVTGAVFLDDQHLASASWDRTVRVWRDDLPMDPGALRAWMLTIDSTP</sequence>
<keyword evidence="2" id="KW-0677">Repeat</keyword>
<dbReference type="InterPro" id="IPR036322">
    <property type="entry name" value="WD40_repeat_dom_sf"/>
</dbReference>
<protein>
    <submittedName>
        <fullName evidence="7">Putative serine/threonine-protein kinase pkwA</fullName>
    </submittedName>
</protein>
<feature type="repeat" description="WD" evidence="3">
    <location>
        <begin position="753"/>
        <end position="784"/>
    </location>
</feature>
<dbReference type="PRINTS" id="PR00320">
    <property type="entry name" value="GPROTEINBRPT"/>
</dbReference>
<dbReference type="Pfam" id="PF00069">
    <property type="entry name" value="Pkinase"/>
    <property type="match status" value="1"/>
</dbReference>
<keyword evidence="8" id="KW-1185">Reference proteome</keyword>
<feature type="repeat" description="WD" evidence="3">
    <location>
        <begin position="505"/>
        <end position="546"/>
    </location>
</feature>
<proteinExistence type="predicted"/>
<evidence type="ECO:0000256" key="4">
    <source>
        <dbReference type="SAM" id="MobiDB-lite"/>
    </source>
</evidence>
<keyword evidence="7" id="KW-0418">Kinase</keyword>
<evidence type="ECO:0000256" key="3">
    <source>
        <dbReference type="PROSITE-ProRule" id="PRU00221"/>
    </source>
</evidence>
<accession>A0A085WEG7</accession>
<feature type="repeat" description="WD" evidence="3">
    <location>
        <begin position="712"/>
        <end position="753"/>
    </location>
</feature>
<dbReference type="SMART" id="SM00320">
    <property type="entry name" value="WD40"/>
    <property type="match status" value="16"/>
</dbReference>
<feature type="repeat" description="WD" evidence="3">
    <location>
        <begin position="630"/>
        <end position="671"/>
    </location>
</feature>
<feature type="region of interest" description="Disordered" evidence="4">
    <location>
        <begin position="1"/>
        <end position="40"/>
    </location>
</feature>
<feature type="transmembrane region" description="Helical" evidence="5">
    <location>
        <begin position="359"/>
        <end position="381"/>
    </location>
</feature>
<dbReference type="SUPFAM" id="SSF56112">
    <property type="entry name" value="Protein kinase-like (PK-like)"/>
    <property type="match status" value="1"/>
</dbReference>
<dbReference type="SUPFAM" id="SSF50978">
    <property type="entry name" value="WD40 repeat-like"/>
    <property type="match status" value="2"/>
</dbReference>
<gene>
    <name evidence="7" type="ORF">DB31_1145</name>
</gene>
<keyword evidence="5" id="KW-0472">Membrane</keyword>
<evidence type="ECO:0000259" key="6">
    <source>
        <dbReference type="PROSITE" id="PS50011"/>
    </source>
</evidence>
<dbReference type="CDD" id="cd00200">
    <property type="entry name" value="WD40"/>
    <property type="match status" value="2"/>
</dbReference>
<dbReference type="InterPro" id="IPR001680">
    <property type="entry name" value="WD40_rpt"/>
</dbReference>
<dbReference type="AlphaFoldDB" id="A0A085WEG7"/>
<keyword evidence="5" id="KW-1133">Transmembrane helix</keyword>
<dbReference type="GO" id="GO:0004672">
    <property type="term" value="F:protein kinase activity"/>
    <property type="evidence" value="ECO:0007669"/>
    <property type="project" value="InterPro"/>
</dbReference>
<dbReference type="InterPro" id="IPR011009">
    <property type="entry name" value="Kinase-like_dom_sf"/>
</dbReference>
<feature type="domain" description="Protein kinase" evidence="6">
    <location>
        <begin position="50"/>
        <end position="343"/>
    </location>
</feature>
<dbReference type="GO" id="GO:0005524">
    <property type="term" value="F:ATP binding"/>
    <property type="evidence" value="ECO:0007669"/>
    <property type="project" value="InterPro"/>
</dbReference>
<dbReference type="InterPro" id="IPR019775">
    <property type="entry name" value="WD40_repeat_CS"/>
</dbReference>
<feature type="repeat" description="WD" evidence="3">
    <location>
        <begin position="1043"/>
        <end position="1084"/>
    </location>
</feature>
<dbReference type="InterPro" id="IPR008271">
    <property type="entry name" value="Ser/Thr_kinase_AS"/>
</dbReference>